<protein>
    <submittedName>
        <fullName evidence="1">Uncharacterized protein</fullName>
    </submittedName>
</protein>
<dbReference type="EMBL" id="PFQB01000030">
    <property type="protein sequence ID" value="PJA15021.1"/>
    <property type="molecule type" value="Genomic_DNA"/>
</dbReference>
<dbReference type="AlphaFoldDB" id="A0A2M7W2L3"/>
<proteinExistence type="predicted"/>
<dbReference type="Proteomes" id="UP000228952">
    <property type="component" value="Unassembled WGS sequence"/>
</dbReference>
<sequence length="80" mass="9335">MDITPRCGNQTKSETYTKEKDPDDVLRMWNWQKMRHARRRIMQCHHCGAQSLCNPEVKVSVTGKVNVDEKVTLTVTPHLR</sequence>
<accession>A0A2M7W2L3</accession>
<name>A0A2M7W2L3_9BACT</name>
<evidence type="ECO:0000313" key="2">
    <source>
        <dbReference type="Proteomes" id="UP000228952"/>
    </source>
</evidence>
<evidence type="ECO:0000313" key="1">
    <source>
        <dbReference type="EMBL" id="PJA15021.1"/>
    </source>
</evidence>
<gene>
    <name evidence="1" type="ORF">COX64_01370</name>
</gene>
<organism evidence="1 2">
    <name type="scientific">Candidatus Dojkabacteria bacterium CG_4_10_14_0_2_um_filter_Dojkabacteria_WS6_41_15</name>
    <dbReference type="NCBI Taxonomy" id="2014249"/>
    <lineage>
        <taxon>Bacteria</taxon>
        <taxon>Candidatus Dojkabacteria</taxon>
    </lineage>
</organism>
<reference evidence="2" key="1">
    <citation type="submission" date="2017-09" db="EMBL/GenBank/DDBJ databases">
        <title>Depth-based differentiation of microbial function through sediment-hosted aquifers and enrichment of novel symbionts in the deep terrestrial subsurface.</title>
        <authorList>
            <person name="Probst A.J."/>
            <person name="Ladd B."/>
            <person name="Jarett J.K."/>
            <person name="Geller-Mcgrath D.E."/>
            <person name="Sieber C.M.K."/>
            <person name="Emerson J.B."/>
            <person name="Anantharaman K."/>
            <person name="Thomas B.C."/>
            <person name="Malmstrom R."/>
            <person name="Stieglmeier M."/>
            <person name="Klingl A."/>
            <person name="Woyke T."/>
            <person name="Ryan C.M."/>
            <person name="Banfield J.F."/>
        </authorList>
    </citation>
    <scope>NUCLEOTIDE SEQUENCE [LARGE SCALE GENOMIC DNA]</scope>
</reference>
<comment type="caution">
    <text evidence="1">The sequence shown here is derived from an EMBL/GenBank/DDBJ whole genome shotgun (WGS) entry which is preliminary data.</text>
</comment>